<evidence type="ECO:0000313" key="2">
    <source>
        <dbReference type="Proteomes" id="UP000253729"/>
    </source>
</evidence>
<feature type="non-terminal residue" evidence="1">
    <location>
        <position position="1"/>
    </location>
</feature>
<dbReference type="GeneID" id="38133576"/>
<accession>A0A3F3QC99</accession>
<protein>
    <submittedName>
        <fullName evidence="1">Uncharacterized protein</fullName>
    </submittedName>
</protein>
<sequence>SSGSGQPKDFTRIRTSARSKGVAVVAYPGTEKPLFRGILVARRSGTRLVVHNLASDPREPRWGRETSNRSPNSVVFVPLPRSWKLQTRRYLCCFWVSQLQEFDALHI</sequence>
<dbReference type="RefSeq" id="XP_026629701.1">
    <property type="nucleotide sequence ID" value="XM_026765220.1"/>
</dbReference>
<gene>
    <name evidence="1" type="ORF">BDQ94DRAFT_138294</name>
</gene>
<reference evidence="1 2" key="1">
    <citation type="submission" date="2018-07" db="EMBL/GenBank/DDBJ databases">
        <title>The genomes of Aspergillus section Nigri reveals drivers in fungal speciation.</title>
        <authorList>
            <consortium name="DOE Joint Genome Institute"/>
            <person name="Vesth T.C."/>
            <person name="Nybo J."/>
            <person name="Theobald S."/>
            <person name="Brandl J."/>
            <person name="Frisvad J.C."/>
            <person name="Nielsen K.F."/>
            <person name="Lyhne E.K."/>
            <person name="Kogle M.E."/>
            <person name="Kuo A."/>
            <person name="Riley R."/>
            <person name="Clum A."/>
            <person name="Nolan M."/>
            <person name="Lipzen A."/>
            <person name="Salamov A."/>
            <person name="Henrissat B."/>
            <person name="Wiebenga A."/>
            <person name="De vries R.P."/>
            <person name="Grigoriev I.V."/>
            <person name="Mortensen U.H."/>
            <person name="Andersen M.R."/>
            <person name="Baker S.E."/>
        </authorList>
    </citation>
    <scope>NUCLEOTIDE SEQUENCE [LARGE SCALE GENOMIC DNA]</scope>
    <source>
        <strain evidence="1 2">CBS 139.54b</strain>
    </source>
</reference>
<proteinExistence type="predicted"/>
<evidence type="ECO:0000313" key="1">
    <source>
        <dbReference type="EMBL" id="RDH36679.1"/>
    </source>
</evidence>
<dbReference type="AlphaFoldDB" id="A0A3F3QC99"/>
<name>A0A3F3QC99_9EURO</name>
<dbReference type="EMBL" id="KZ852037">
    <property type="protein sequence ID" value="RDH36679.1"/>
    <property type="molecule type" value="Genomic_DNA"/>
</dbReference>
<keyword evidence="2" id="KW-1185">Reference proteome</keyword>
<dbReference type="Proteomes" id="UP000253729">
    <property type="component" value="Unassembled WGS sequence"/>
</dbReference>
<organism evidence="1 2">
    <name type="scientific">Aspergillus welwitschiae</name>
    <dbReference type="NCBI Taxonomy" id="1341132"/>
    <lineage>
        <taxon>Eukaryota</taxon>
        <taxon>Fungi</taxon>
        <taxon>Dikarya</taxon>
        <taxon>Ascomycota</taxon>
        <taxon>Pezizomycotina</taxon>
        <taxon>Eurotiomycetes</taxon>
        <taxon>Eurotiomycetidae</taxon>
        <taxon>Eurotiales</taxon>
        <taxon>Aspergillaceae</taxon>
        <taxon>Aspergillus</taxon>
        <taxon>Aspergillus subgen. Circumdati</taxon>
    </lineage>
</organism>